<evidence type="ECO:0000313" key="7">
    <source>
        <dbReference type="Proteomes" id="UP000199438"/>
    </source>
</evidence>
<protein>
    <submittedName>
        <fullName evidence="6">MutS domain V</fullName>
    </submittedName>
</protein>
<evidence type="ECO:0000259" key="5">
    <source>
        <dbReference type="SMART" id="SM00534"/>
    </source>
</evidence>
<dbReference type="RefSeq" id="WP_092539990.1">
    <property type="nucleotide sequence ID" value="NZ_FOKV01000001.1"/>
</dbReference>
<keyword evidence="2" id="KW-0067">ATP-binding</keyword>
<dbReference type="AlphaFoldDB" id="A0A1I1E1L5"/>
<dbReference type="Gene3D" id="3.40.50.300">
    <property type="entry name" value="P-loop containing nucleotide triphosphate hydrolases"/>
    <property type="match status" value="1"/>
</dbReference>
<sequence>MQLYSYLAIIGIILYLLFRLLKKRAAKKHVEQLKDNWAKAKTEKFNFDQIKSYYAAQLHLGDFHQINDQSAKDLDFSALFAFLDRTTSKPGQQYFYNHLRNINNETQLRRFSTFSDTFLEHENDRLKIQSQLSKLNHYNAYDFVRLITDEPMKRPKWIFWVYILSFLSIFSLIGGFFYPVLFLIMLPVFMTNMVLHYRNKNNLNYYLNAVHQLSIAIKAGDKISNFGNIRTYFKDLKFIGSVKKIQFKTSLIGFENKMNDEFAFFGWFFFEVLKITFNIEILLFFNFLEDIQHKRNDIEKLFRFLGEIDSAIAVASIKTEYQDRICQPHFSNKKEIRFSEIRHPLIKDCVTNNLELSEKSMLLTGSNMSGKSTFIRTFAINTLLAQTLNICFAEDFTAPFLKLYSSIRITDNQTENTSYYLEEVLQIKKLLDHSKEDTPKLFILDEIFKGTNTEERIAAGKSILSYLNTAKNIVMVSTHDIELTEMLTQNDFELYHFSESIQNQELNFDHKLKEGPLKTKNAIKILALYDFPEQVITEAEMLKNKPN</sequence>
<dbReference type="SMART" id="SM00534">
    <property type="entry name" value="MUTSac"/>
    <property type="match status" value="1"/>
</dbReference>
<feature type="transmembrane region" description="Helical" evidence="4">
    <location>
        <begin position="157"/>
        <end position="190"/>
    </location>
</feature>
<keyword evidence="1" id="KW-0547">Nucleotide-binding</keyword>
<dbReference type="GO" id="GO:0030983">
    <property type="term" value="F:mismatched DNA binding"/>
    <property type="evidence" value="ECO:0007669"/>
    <property type="project" value="InterPro"/>
</dbReference>
<reference evidence="7" key="1">
    <citation type="submission" date="2016-10" db="EMBL/GenBank/DDBJ databases">
        <authorList>
            <person name="Varghese N."/>
            <person name="Submissions S."/>
        </authorList>
    </citation>
    <scope>NUCLEOTIDE SEQUENCE [LARGE SCALE GENOMIC DNA]</scope>
    <source>
        <strain evidence="7">DSM 24499</strain>
    </source>
</reference>
<dbReference type="GO" id="GO:0005524">
    <property type="term" value="F:ATP binding"/>
    <property type="evidence" value="ECO:0007669"/>
    <property type="project" value="UniProtKB-KW"/>
</dbReference>
<keyword evidence="4" id="KW-0812">Transmembrane</keyword>
<dbReference type="InterPro" id="IPR045076">
    <property type="entry name" value="MutS"/>
</dbReference>
<dbReference type="OrthoDB" id="9802448at2"/>
<dbReference type="PANTHER" id="PTHR11361">
    <property type="entry name" value="DNA MISMATCH REPAIR PROTEIN MUTS FAMILY MEMBER"/>
    <property type="match status" value="1"/>
</dbReference>
<accession>A0A1I1E1L5</accession>
<keyword evidence="3" id="KW-0238">DNA-binding</keyword>
<dbReference type="GO" id="GO:0140664">
    <property type="term" value="F:ATP-dependent DNA damage sensor activity"/>
    <property type="evidence" value="ECO:0007669"/>
    <property type="project" value="InterPro"/>
</dbReference>
<dbReference type="GO" id="GO:0006298">
    <property type="term" value="P:mismatch repair"/>
    <property type="evidence" value="ECO:0007669"/>
    <property type="project" value="InterPro"/>
</dbReference>
<dbReference type="InterPro" id="IPR027417">
    <property type="entry name" value="P-loop_NTPase"/>
</dbReference>
<evidence type="ECO:0000256" key="3">
    <source>
        <dbReference type="ARBA" id="ARBA00023125"/>
    </source>
</evidence>
<name>A0A1I1E1L5_9FLAO</name>
<evidence type="ECO:0000256" key="1">
    <source>
        <dbReference type="ARBA" id="ARBA00022741"/>
    </source>
</evidence>
<dbReference type="STRING" id="1334022.SAMN04487907_101714"/>
<evidence type="ECO:0000256" key="4">
    <source>
        <dbReference type="SAM" id="Phobius"/>
    </source>
</evidence>
<dbReference type="PANTHER" id="PTHR11361:SF152">
    <property type="entry name" value="DNA MISMATCH REPAIR PROTEIN"/>
    <property type="match status" value="1"/>
</dbReference>
<evidence type="ECO:0000313" key="6">
    <source>
        <dbReference type="EMBL" id="SFB80562.1"/>
    </source>
</evidence>
<proteinExistence type="predicted"/>
<feature type="transmembrane region" description="Helical" evidence="4">
    <location>
        <begin position="6"/>
        <end position="21"/>
    </location>
</feature>
<feature type="domain" description="DNA mismatch repair proteins mutS family" evidence="5">
    <location>
        <begin position="358"/>
        <end position="543"/>
    </location>
</feature>
<gene>
    <name evidence="6" type="ORF">SAMN04487907_101714</name>
</gene>
<dbReference type="Pfam" id="PF00488">
    <property type="entry name" value="MutS_V"/>
    <property type="match status" value="1"/>
</dbReference>
<dbReference type="InterPro" id="IPR000432">
    <property type="entry name" value="DNA_mismatch_repair_MutS_C"/>
</dbReference>
<organism evidence="6 7">
    <name type="scientific">Zunongwangia mangrovi</name>
    <dbReference type="NCBI Taxonomy" id="1334022"/>
    <lineage>
        <taxon>Bacteria</taxon>
        <taxon>Pseudomonadati</taxon>
        <taxon>Bacteroidota</taxon>
        <taxon>Flavobacteriia</taxon>
        <taxon>Flavobacteriales</taxon>
        <taxon>Flavobacteriaceae</taxon>
        <taxon>Zunongwangia</taxon>
    </lineage>
</organism>
<keyword evidence="4" id="KW-0472">Membrane</keyword>
<dbReference type="Proteomes" id="UP000199438">
    <property type="component" value="Unassembled WGS sequence"/>
</dbReference>
<keyword evidence="4" id="KW-1133">Transmembrane helix</keyword>
<evidence type="ECO:0000256" key="2">
    <source>
        <dbReference type="ARBA" id="ARBA00022840"/>
    </source>
</evidence>
<dbReference type="GO" id="GO:0005829">
    <property type="term" value="C:cytosol"/>
    <property type="evidence" value="ECO:0007669"/>
    <property type="project" value="TreeGrafter"/>
</dbReference>
<keyword evidence="7" id="KW-1185">Reference proteome</keyword>
<dbReference type="SUPFAM" id="SSF52540">
    <property type="entry name" value="P-loop containing nucleoside triphosphate hydrolases"/>
    <property type="match status" value="1"/>
</dbReference>
<dbReference type="EMBL" id="FOKV01000001">
    <property type="protein sequence ID" value="SFB80562.1"/>
    <property type="molecule type" value="Genomic_DNA"/>
</dbReference>